<comment type="caution">
    <text evidence="5">The sequence shown here is derived from an EMBL/GenBank/DDBJ whole genome shotgun (WGS) entry which is preliminary data.</text>
</comment>
<evidence type="ECO:0000256" key="2">
    <source>
        <dbReference type="ARBA" id="ARBA00023049"/>
    </source>
</evidence>
<organism evidence="5 6">
    <name type="scientific">Asticcacaulis endophyticus</name>
    <dbReference type="NCBI Taxonomy" id="1395890"/>
    <lineage>
        <taxon>Bacteria</taxon>
        <taxon>Pseudomonadati</taxon>
        <taxon>Pseudomonadota</taxon>
        <taxon>Alphaproteobacteria</taxon>
        <taxon>Caulobacterales</taxon>
        <taxon>Caulobacteraceae</taxon>
        <taxon>Asticcacaulis</taxon>
    </lineage>
</organism>
<reference evidence="5" key="2">
    <citation type="submission" date="2020-09" db="EMBL/GenBank/DDBJ databases">
        <authorList>
            <person name="Sun Q."/>
            <person name="Kim S."/>
        </authorList>
    </citation>
    <scope>NUCLEOTIDE SEQUENCE</scope>
    <source>
        <strain evidence="5">KCTC 32296</strain>
    </source>
</reference>
<name>A0A918UVZ3_9CAUL</name>
<dbReference type="InterPro" id="IPR007863">
    <property type="entry name" value="Peptidase_M16_C"/>
</dbReference>
<evidence type="ECO:0000313" key="6">
    <source>
        <dbReference type="Proteomes" id="UP000662572"/>
    </source>
</evidence>
<feature type="domain" description="Peptidase M16 C-terminal" evidence="4">
    <location>
        <begin position="175"/>
        <end position="346"/>
    </location>
</feature>
<proteinExistence type="inferred from homology"/>
<evidence type="ECO:0000259" key="4">
    <source>
        <dbReference type="Pfam" id="PF05193"/>
    </source>
</evidence>
<dbReference type="SUPFAM" id="SSF63411">
    <property type="entry name" value="LuxS/MPP-like metallohydrolase"/>
    <property type="match status" value="2"/>
</dbReference>
<keyword evidence="2" id="KW-0482">Metalloprotease</keyword>
<comment type="similarity">
    <text evidence="1">Belongs to the peptidase M16 family.</text>
</comment>
<accession>A0A918UVZ3</accession>
<feature type="domain" description="Peptidase M16 N-terminal" evidence="3">
    <location>
        <begin position="34"/>
        <end position="168"/>
    </location>
</feature>
<reference evidence="5" key="1">
    <citation type="journal article" date="2014" name="Int. J. Syst. Evol. Microbiol.">
        <title>Complete genome sequence of Corynebacterium casei LMG S-19264T (=DSM 44701T), isolated from a smear-ripened cheese.</title>
        <authorList>
            <consortium name="US DOE Joint Genome Institute (JGI-PGF)"/>
            <person name="Walter F."/>
            <person name="Albersmeier A."/>
            <person name="Kalinowski J."/>
            <person name="Ruckert C."/>
        </authorList>
    </citation>
    <scope>NUCLEOTIDE SEQUENCE</scope>
    <source>
        <strain evidence="5">KCTC 32296</strain>
    </source>
</reference>
<protein>
    <submittedName>
        <fullName evidence="5">Zinc protease</fullName>
    </submittedName>
</protein>
<keyword evidence="5" id="KW-0645">Protease</keyword>
<dbReference type="InterPro" id="IPR050361">
    <property type="entry name" value="MPP/UQCRC_Complex"/>
</dbReference>
<keyword evidence="2" id="KW-0378">Hydrolase</keyword>
<dbReference type="GO" id="GO:0006508">
    <property type="term" value="P:proteolysis"/>
    <property type="evidence" value="ECO:0007669"/>
    <property type="project" value="UniProtKB-KW"/>
</dbReference>
<dbReference type="EMBL" id="BMZB01000003">
    <property type="protein sequence ID" value="GGZ37202.1"/>
    <property type="molecule type" value="Genomic_DNA"/>
</dbReference>
<evidence type="ECO:0000256" key="1">
    <source>
        <dbReference type="ARBA" id="ARBA00007261"/>
    </source>
</evidence>
<gene>
    <name evidence="5" type="ORF">GCM10011273_24480</name>
</gene>
<dbReference type="InterPro" id="IPR011765">
    <property type="entry name" value="Pept_M16_N"/>
</dbReference>
<keyword evidence="6" id="KW-1185">Reference proteome</keyword>
<dbReference type="Pfam" id="PF00675">
    <property type="entry name" value="Peptidase_M16"/>
    <property type="match status" value="1"/>
</dbReference>
<dbReference type="GO" id="GO:0008237">
    <property type="term" value="F:metallopeptidase activity"/>
    <property type="evidence" value="ECO:0007669"/>
    <property type="project" value="UniProtKB-KW"/>
</dbReference>
<dbReference type="PANTHER" id="PTHR11851">
    <property type="entry name" value="METALLOPROTEASE"/>
    <property type="match status" value="1"/>
</dbReference>
<dbReference type="InterPro" id="IPR011249">
    <property type="entry name" value="Metalloenz_LuxS/M16"/>
</dbReference>
<dbReference type="Pfam" id="PF05193">
    <property type="entry name" value="Peptidase_M16_C"/>
    <property type="match status" value="1"/>
</dbReference>
<dbReference type="Gene3D" id="3.30.830.10">
    <property type="entry name" value="Metalloenzyme, LuxS/M16 peptidase-like"/>
    <property type="match status" value="2"/>
</dbReference>
<dbReference type="GO" id="GO:0046872">
    <property type="term" value="F:metal ion binding"/>
    <property type="evidence" value="ECO:0007669"/>
    <property type="project" value="InterPro"/>
</dbReference>
<dbReference type="PANTHER" id="PTHR11851:SF49">
    <property type="entry name" value="MITOCHONDRIAL-PROCESSING PEPTIDASE SUBUNIT ALPHA"/>
    <property type="match status" value="1"/>
</dbReference>
<dbReference type="AlphaFoldDB" id="A0A918UVZ3"/>
<sequence>MSESVLAGTAIRLYQFDSGLRLLCDPIPGSKSFALTAIIHGGTRFETEVQSGWAHLLEHMVFKGAGTRNARELAEVIEHQGGTINASTGYEHTRFEVRGLNHLLPLALEVVTDLMFRPLMVPEELKREKLVVGQEISEAFDTPDDHVFDMLQRSSFAEQSLGRPILGTVKSLKPVDVKSLRDFAQSLYAPQNMVLCVSGGIDPDAAYQALVKVLDGVEPAGVTTTPERAQFTRQHSHLTRRIEQVNLALAFEGVSRFDDDLFATRLFCEILGGGMASRLFQSAREARGLAYTIDAWSTQYRDTGVVGVYAGCLPADLEPLCELIGVTLRELAESPLERELERAKAQFKTSLYLNDENPAMRAGAYASQLLTNGRLFGIDEQARELDLVTLDDLSRVGTTLSRQKGCASAILGPRLKTDPAPVIHQVFAA</sequence>
<dbReference type="RefSeq" id="WP_189486929.1">
    <property type="nucleotide sequence ID" value="NZ_BMZB01000003.1"/>
</dbReference>
<evidence type="ECO:0000313" key="5">
    <source>
        <dbReference type="EMBL" id="GGZ37202.1"/>
    </source>
</evidence>
<evidence type="ECO:0000259" key="3">
    <source>
        <dbReference type="Pfam" id="PF00675"/>
    </source>
</evidence>
<dbReference type="Proteomes" id="UP000662572">
    <property type="component" value="Unassembled WGS sequence"/>
</dbReference>